<evidence type="ECO:0000313" key="2">
    <source>
        <dbReference type="Proteomes" id="UP000823617"/>
    </source>
</evidence>
<gene>
    <name evidence="1" type="ORF">IAC08_08045</name>
</gene>
<evidence type="ECO:0000313" key="1">
    <source>
        <dbReference type="EMBL" id="MBO8456332.1"/>
    </source>
</evidence>
<proteinExistence type="predicted"/>
<comment type="caution">
    <text evidence="1">The sequence shown here is derived from an EMBL/GenBank/DDBJ whole genome shotgun (WGS) entry which is preliminary data.</text>
</comment>
<protein>
    <submittedName>
        <fullName evidence="1">Uncharacterized protein</fullName>
    </submittedName>
</protein>
<dbReference type="Proteomes" id="UP000823617">
    <property type="component" value="Unassembled WGS sequence"/>
</dbReference>
<accession>A0A9D9N0Y3</accession>
<dbReference type="AlphaFoldDB" id="A0A9D9N0Y3"/>
<reference evidence="1" key="2">
    <citation type="journal article" date="2021" name="PeerJ">
        <title>Extensive microbial diversity within the chicken gut microbiome revealed by metagenomics and culture.</title>
        <authorList>
            <person name="Gilroy R."/>
            <person name="Ravi A."/>
            <person name="Getino M."/>
            <person name="Pursley I."/>
            <person name="Horton D.L."/>
            <person name="Alikhan N.F."/>
            <person name="Baker D."/>
            <person name="Gharbi K."/>
            <person name="Hall N."/>
            <person name="Watson M."/>
            <person name="Adriaenssens E.M."/>
            <person name="Foster-Nyarko E."/>
            <person name="Jarju S."/>
            <person name="Secka A."/>
            <person name="Antonio M."/>
            <person name="Oren A."/>
            <person name="Chaudhuri R.R."/>
            <person name="La Ragione R."/>
            <person name="Hildebrand F."/>
            <person name="Pallen M.J."/>
        </authorList>
    </citation>
    <scope>NUCLEOTIDE SEQUENCE</scope>
    <source>
        <strain evidence="1">B1-3475</strain>
    </source>
</reference>
<sequence length="100" mass="11167">MDNGLNQDLPSSAAHICRLYDVAVGLRQAARFGEAINVFNKAVEEAEEILCRLEREEDFSTCPARNKIKNTLLQICSRAKASIELLQEINGFVNTDLMNP</sequence>
<organism evidence="1 2">
    <name type="scientific">Candidatus Cryptobacteroides intestinigallinarum</name>
    <dbReference type="NCBI Taxonomy" id="2840767"/>
    <lineage>
        <taxon>Bacteria</taxon>
        <taxon>Pseudomonadati</taxon>
        <taxon>Bacteroidota</taxon>
        <taxon>Bacteroidia</taxon>
        <taxon>Bacteroidales</taxon>
        <taxon>Candidatus Cryptobacteroides</taxon>
    </lineage>
</organism>
<name>A0A9D9N0Y3_9BACT</name>
<reference evidence="1" key="1">
    <citation type="submission" date="2020-10" db="EMBL/GenBank/DDBJ databases">
        <authorList>
            <person name="Gilroy R."/>
        </authorList>
    </citation>
    <scope>NUCLEOTIDE SEQUENCE</scope>
    <source>
        <strain evidence="1">B1-3475</strain>
    </source>
</reference>
<dbReference type="EMBL" id="JADIMK010000082">
    <property type="protein sequence ID" value="MBO8456332.1"/>
    <property type="molecule type" value="Genomic_DNA"/>
</dbReference>